<sequence length="177" mass="20294">MSGFDFYSYECFEVVGKLFNESAYGFVQQMYTRTVNITRKEDYGLRSCLAMKEYMDLFNKYSGPTVWIGIYIAIASSFCILAMAADLFHGFRNKKFWFPSKYFSLNDASLTVIAVAMKLPVDLTSPMLGYVDQATKLGSMAFMCMMLANLMPSLASMDNKTLLLDKLRKIIFITRYR</sequence>
<gene>
    <name evidence="1" type="ORF">L6452_17157</name>
</gene>
<keyword evidence="2" id="KW-1185">Reference proteome</keyword>
<dbReference type="Proteomes" id="UP001055879">
    <property type="component" value="Linkage Group LG05"/>
</dbReference>
<evidence type="ECO:0000313" key="2">
    <source>
        <dbReference type="Proteomes" id="UP001055879"/>
    </source>
</evidence>
<reference evidence="1 2" key="2">
    <citation type="journal article" date="2022" name="Mol. Ecol. Resour.">
        <title>The genomes of chicory, endive, great burdock and yacon provide insights into Asteraceae paleo-polyploidization history and plant inulin production.</title>
        <authorList>
            <person name="Fan W."/>
            <person name="Wang S."/>
            <person name="Wang H."/>
            <person name="Wang A."/>
            <person name="Jiang F."/>
            <person name="Liu H."/>
            <person name="Zhao H."/>
            <person name="Xu D."/>
            <person name="Zhang Y."/>
        </authorList>
    </citation>
    <scope>NUCLEOTIDE SEQUENCE [LARGE SCALE GENOMIC DNA]</scope>
    <source>
        <strain evidence="2">cv. Niubang</strain>
    </source>
</reference>
<organism evidence="1 2">
    <name type="scientific">Arctium lappa</name>
    <name type="common">Greater burdock</name>
    <name type="synonym">Lappa major</name>
    <dbReference type="NCBI Taxonomy" id="4217"/>
    <lineage>
        <taxon>Eukaryota</taxon>
        <taxon>Viridiplantae</taxon>
        <taxon>Streptophyta</taxon>
        <taxon>Embryophyta</taxon>
        <taxon>Tracheophyta</taxon>
        <taxon>Spermatophyta</taxon>
        <taxon>Magnoliopsida</taxon>
        <taxon>eudicotyledons</taxon>
        <taxon>Gunneridae</taxon>
        <taxon>Pentapetalae</taxon>
        <taxon>asterids</taxon>
        <taxon>campanulids</taxon>
        <taxon>Asterales</taxon>
        <taxon>Asteraceae</taxon>
        <taxon>Carduoideae</taxon>
        <taxon>Cardueae</taxon>
        <taxon>Arctiinae</taxon>
        <taxon>Arctium</taxon>
    </lineage>
</organism>
<protein>
    <submittedName>
        <fullName evidence="1">Uncharacterized protein</fullName>
    </submittedName>
</protein>
<accession>A0ACB9C2T1</accession>
<reference evidence="2" key="1">
    <citation type="journal article" date="2022" name="Mol. Ecol. Resour.">
        <title>The genomes of chicory, endive, great burdock and yacon provide insights into Asteraceae palaeo-polyploidization history and plant inulin production.</title>
        <authorList>
            <person name="Fan W."/>
            <person name="Wang S."/>
            <person name="Wang H."/>
            <person name="Wang A."/>
            <person name="Jiang F."/>
            <person name="Liu H."/>
            <person name="Zhao H."/>
            <person name="Xu D."/>
            <person name="Zhang Y."/>
        </authorList>
    </citation>
    <scope>NUCLEOTIDE SEQUENCE [LARGE SCALE GENOMIC DNA]</scope>
    <source>
        <strain evidence="2">cv. Niubang</strain>
    </source>
</reference>
<proteinExistence type="predicted"/>
<evidence type="ECO:0000313" key="1">
    <source>
        <dbReference type="EMBL" id="KAI3728520.1"/>
    </source>
</evidence>
<dbReference type="EMBL" id="CM042051">
    <property type="protein sequence ID" value="KAI3728520.1"/>
    <property type="molecule type" value="Genomic_DNA"/>
</dbReference>
<comment type="caution">
    <text evidence="1">The sequence shown here is derived from an EMBL/GenBank/DDBJ whole genome shotgun (WGS) entry which is preliminary data.</text>
</comment>
<name>A0ACB9C2T1_ARCLA</name>